<comment type="similarity">
    <text evidence="1">Belongs to the peptidase C15 family.</text>
</comment>
<evidence type="ECO:0000256" key="6">
    <source>
        <dbReference type="SAM" id="Phobius"/>
    </source>
</evidence>
<dbReference type="Gene3D" id="3.40.630.20">
    <property type="entry name" value="Peptidase C15, pyroglutamyl peptidase I-like"/>
    <property type="match status" value="1"/>
</dbReference>
<protein>
    <recommendedName>
        <fullName evidence="8">Pyroglutamyl-peptidase I</fullName>
    </recommendedName>
</protein>
<evidence type="ECO:0000313" key="7">
    <source>
        <dbReference type="EMBL" id="CAD9659783.1"/>
    </source>
</evidence>
<evidence type="ECO:0000256" key="3">
    <source>
        <dbReference type="ARBA" id="ARBA00022801"/>
    </source>
</evidence>
<reference evidence="7" key="1">
    <citation type="submission" date="2021-01" db="EMBL/GenBank/DDBJ databases">
        <authorList>
            <person name="Corre E."/>
            <person name="Pelletier E."/>
            <person name="Niang G."/>
            <person name="Scheremetjew M."/>
            <person name="Finn R."/>
            <person name="Kale V."/>
            <person name="Holt S."/>
            <person name="Cochrane G."/>
            <person name="Meng A."/>
            <person name="Brown T."/>
            <person name="Cohen L."/>
        </authorList>
    </citation>
    <scope>NUCLEOTIDE SEQUENCE</scope>
    <source>
        <strain evidence="7">CCMP1243</strain>
    </source>
</reference>
<evidence type="ECO:0000256" key="4">
    <source>
        <dbReference type="ARBA" id="ARBA00022807"/>
    </source>
</evidence>
<feature type="transmembrane region" description="Helical" evidence="6">
    <location>
        <begin position="35"/>
        <end position="54"/>
    </location>
</feature>
<dbReference type="PANTHER" id="PTHR23402">
    <property type="entry name" value="PROTEASE FAMILY C15 PYROGLUTAMYL-PEPTIDASE I-RELATED"/>
    <property type="match status" value="1"/>
</dbReference>
<evidence type="ECO:0008006" key="8">
    <source>
        <dbReference type="Google" id="ProtNLM"/>
    </source>
</evidence>
<evidence type="ECO:0000256" key="1">
    <source>
        <dbReference type="ARBA" id="ARBA00006641"/>
    </source>
</evidence>
<dbReference type="InterPro" id="IPR036440">
    <property type="entry name" value="Peptidase_C15-like_sf"/>
</dbReference>
<name>A0A7S2VZR4_9STRA</name>
<dbReference type="SUPFAM" id="SSF53182">
    <property type="entry name" value="Pyrrolidone carboxyl peptidase (pyroglutamate aminopeptidase)"/>
    <property type="match status" value="1"/>
</dbReference>
<keyword evidence="6" id="KW-0812">Transmembrane</keyword>
<accession>A0A7S2VZR4</accession>
<dbReference type="AlphaFoldDB" id="A0A7S2VZR4"/>
<dbReference type="GO" id="GO:0006508">
    <property type="term" value="P:proteolysis"/>
    <property type="evidence" value="ECO:0007669"/>
    <property type="project" value="UniProtKB-KW"/>
</dbReference>
<dbReference type="EMBL" id="HBHJ01000189">
    <property type="protein sequence ID" value="CAD9659783.1"/>
    <property type="molecule type" value="Transcribed_RNA"/>
</dbReference>
<keyword evidence="4" id="KW-0788">Thiol protease</keyword>
<keyword evidence="6" id="KW-0472">Membrane</keyword>
<gene>
    <name evidence="7" type="ORF">RMAR1173_LOCUS140</name>
</gene>
<evidence type="ECO:0000256" key="2">
    <source>
        <dbReference type="ARBA" id="ARBA00022670"/>
    </source>
</evidence>
<keyword evidence="2" id="KW-0645">Protease</keyword>
<dbReference type="InterPro" id="IPR016125">
    <property type="entry name" value="Peptidase_C15-like"/>
</dbReference>
<dbReference type="PANTHER" id="PTHR23402:SF1">
    <property type="entry name" value="PYROGLUTAMYL-PEPTIDASE I"/>
    <property type="match status" value="1"/>
</dbReference>
<keyword evidence="6" id="KW-1133">Transmembrane helix</keyword>
<sequence length="312" mass="34066">MKPESEESSLLVLAKAPEASPSPGTRSAVSRRREVLALAAVTVLACSASLALVLHSHHPGFQPRAPVQQQQQQQQQRWRVLLTGFQPFHAFASNPSGLTAAALNGTSLVFPSPDSAATVELHVESLLVDVDRRGVEGVEEHIRAFPGRWDAVVHLGLENAAKGLKLEIAAANILATEDNPPWSTGIFSDDGRGAQSSSSSVQRIVPDAPHLLPTTVRLDYVTLRRLQQETASEHLRRVTELWSRDAGAYYCNELYYRSLETVRRSRDSSWVIPVLFIHLPTPDPDLGLDDMRQAVLEVLLTVAESTLVGRGG</sequence>
<evidence type="ECO:0000256" key="5">
    <source>
        <dbReference type="SAM" id="MobiDB-lite"/>
    </source>
</evidence>
<feature type="region of interest" description="Disordered" evidence="5">
    <location>
        <begin position="1"/>
        <end position="29"/>
    </location>
</feature>
<organism evidence="7">
    <name type="scientific">Rhizochromulina marina</name>
    <dbReference type="NCBI Taxonomy" id="1034831"/>
    <lineage>
        <taxon>Eukaryota</taxon>
        <taxon>Sar</taxon>
        <taxon>Stramenopiles</taxon>
        <taxon>Ochrophyta</taxon>
        <taxon>Dictyochophyceae</taxon>
        <taxon>Rhizochromulinales</taxon>
        <taxon>Rhizochromulina</taxon>
    </lineage>
</organism>
<keyword evidence="3" id="KW-0378">Hydrolase</keyword>
<dbReference type="GO" id="GO:0008234">
    <property type="term" value="F:cysteine-type peptidase activity"/>
    <property type="evidence" value="ECO:0007669"/>
    <property type="project" value="UniProtKB-KW"/>
</dbReference>
<proteinExistence type="inferred from homology"/>